<protein>
    <submittedName>
        <fullName evidence="2">Uncharacterized protein</fullName>
    </submittedName>
</protein>
<keyword evidence="1" id="KW-0539">Nucleus</keyword>
<dbReference type="GO" id="GO:0045944">
    <property type="term" value="P:positive regulation of transcription by RNA polymerase II"/>
    <property type="evidence" value="ECO:0007669"/>
    <property type="project" value="TreeGrafter"/>
</dbReference>
<dbReference type="GO" id="GO:0005634">
    <property type="term" value="C:nucleus"/>
    <property type="evidence" value="ECO:0007669"/>
    <property type="project" value="TreeGrafter"/>
</dbReference>
<dbReference type="GO" id="GO:0000976">
    <property type="term" value="F:transcription cis-regulatory region binding"/>
    <property type="evidence" value="ECO:0007669"/>
    <property type="project" value="TreeGrafter"/>
</dbReference>
<name>A0A0D2XL29_FUSOF</name>
<proteinExistence type="predicted"/>
<evidence type="ECO:0000313" key="3">
    <source>
        <dbReference type="Proteomes" id="UP000002489"/>
    </source>
</evidence>
<dbReference type="GO" id="GO:0003700">
    <property type="term" value="F:DNA-binding transcription factor activity"/>
    <property type="evidence" value="ECO:0007669"/>
    <property type="project" value="TreeGrafter"/>
</dbReference>
<reference evidence="2" key="2">
    <citation type="submission" date="2025-08" db="UniProtKB">
        <authorList>
            <consortium name="EnsemblFungi"/>
        </authorList>
    </citation>
    <scope>IDENTIFICATION</scope>
    <source>
        <strain evidence="2">4287 / CBS 123668 / FGSC 9935 / NRRL 34936</strain>
    </source>
</reference>
<organism evidence="2 3">
    <name type="scientific">Fusarium oxysporum (strain Fo5176)</name>
    <name type="common">Fusarium vascular wilt</name>
    <dbReference type="NCBI Taxonomy" id="660025"/>
    <lineage>
        <taxon>Eukaryota</taxon>
        <taxon>Fungi</taxon>
        <taxon>Dikarya</taxon>
        <taxon>Ascomycota</taxon>
        <taxon>Pezizomycotina</taxon>
        <taxon>Sordariomycetes</taxon>
        <taxon>Hypocreomycetidae</taxon>
        <taxon>Hypocreales</taxon>
        <taxon>Nectriaceae</taxon>
        <taxon>Fusarium</taxon>
        <taxon>Fusarium oxysporum species complex</taxon>
    </lineage>
</organism>
<dbReference type="EnsemblFungi" id="FOXG_04653T0">
    <property type="protein sequence ID" value="FOXG_04653P0"/>
    <property type="gene ID" value="FOXG_04653"/>
</dbReference>
<dbReference type="PANTHER" id="PTHR37534">
    <property type="entry name" value="TRANSCRIPTIONAL ACTIVATOR PROTEIN UGA3"/>
    <property type="match status" value="1"/>
</dbReference>
<dbReference type="AlphaFoldDB" id="A0A0D2XL29"/>
<evidence type="ECO:0000313" key="2">
    <source>
        <dbReference type="EnsemblFungi" id="FOXG_04653P0"/>
    </source>
</evidence>
<accession>A0A0D2XL29</accession>
<dbReference type="Proteomes" id="UP000002489">
    <property type="component" value="Unassembled WGS sequence"/>
</dbReference>
<sequence length="287" mass="32982">MQFTTREAELIKNFTENMALWADATDMNRHFELEVPRRSLYFPVLRYAVFAFSSRHINRDKADTSTEALEYYNSCLSVLIEAVDKASGHIDEETLAAIAILRQYEEMDAEDMEMHLTGTSRIVNSMSEFDFNGGLGEAAAWLCLRQDIYVSLTRLRPLRSNLENYLQSDIFRRTDDASYANKMVFLLARSLSSIYPSDSSISNESLENIRLEVDESGRNKDEGKLLPTIWVLSPFHSVGLQYYHIAKIVLAMSLPIATDSVFQQIRESKKVEVRIQLPRILQWDLTD</sequence>
<evidence type="ECO:0000256" key="1">
    <source>
        <dbReference type="ARBA" id="ARBA00023242"/>
    </source>
</evidence>
<reference evidence="3" key="1">
    <citation type="journal article" date="2012" name="Mol. Plant Microbe Interact.">
        <title>A highly conserved effector in Fusarium oxysporum is required for full virulence on Arabidopsis.</title>
        <authorList>
            <person name="Thatcher L.F."/>
            <person name="Gardiner D.M."/>
            <person name="Kazan K."/>
            <person name="Manners J."/>
        </authorList>
    </citation>
    <scope>NUCLEOTIDE SEQUENCE [LARGE SCALE GENOMIC DNA]</scope>
    <source>
        <strain evidence="3">Fo5176</strain>
    </source>
</reference>
<dbReference type="PANTHER" id="PTHR37534:SF25">
    <property type="entry name" value="ZN(II)2CYS6 TRANSCRIPTION FACTOR (EUROFUNG)"/>
    <property type="match status" value="1"/>
</dbReference>